<dbReference type="InterPro" id="IPR050476">
    <property type="entry name" value="Insect_CytP450_Detox"/>
</dbReference>
<sequence>MESCTFRRRRCLGSFAKRQITISDLIVKAYQLDLKAKYIGFYEFLTPIIVLRDLDLIKTVIMKNVNQFSDHRPLVNRKVDPMLGGMPFMLNGDQWKDHRNMLSPTFTSSKIKTIFKLMSECMCVKDFELPPARPGDKLFIVKAGMNIWIPVSGIHQNPKYYENPLKFDLDRFYENN</sequence>
<name>A0A833RVX9_9HYME</name>
<dbReference type="Proteomes" id="UP000655588">
    <property type="component" value="Unassembled WGS sequence"/>
</dbReference>
<evidence type="ECO:0000313" key="13">
    <source>
        <dbReference type="EMBL" id="KAF3423036.1"/>
    </source>
</evidence>
<keyword evidence="9" id="KW-0560">Oxidoreductase</keyword>
<comment type="caution">
    <text evidence="13">The sequence shown here is derived from an EMBL/GenBank/DDBJ whole genome shotgun (WGS) entry which is preliminary data.</text>
</comment>
<keyword evidence="14" id="KW-1185">Reference proteome</keyword>
<dbReference type="GO" id="GO:0005506">
    <property type="term" value="F:iron ion binding"/>
    <property type="evidence" value="ECO:0007669"/>
    <property type="project" value="InterPro"/>
</dbReference>
<keyword evidence="8" id="KW-0492">Microsome</keyword>
<evidence type="ECO:0000256" key="2">
    <source>
        <dbReference type="ARBA" id="ARBA00004174"/>
    </source>
</evidence>
<dbReference type="PANTHER" id="PTHR24292">
    <property type="entry name" value="CYTOCHROME P450"/>
    <property type="match status" value="1"/>
</dbReference>
<evidence type="ECO:0000256" key="12">
    <source>
        <dbReference type="ARBA" id="ARBA00023136"/>
    </source>
</evidence>
<evidence type="ECO:0000256" key="10">
    <source>
        <dbReference type="ARBA" id="ARBA00023004"/>
    </source>
</evidence>
<keyword evidence="12" id="KW-0472">Membrane</keyword>
<dbReference type="Pfam" id="PF00067">
    <property type="entry name" value="p450"/>
    <property type="match status" value="2"/>
</dbReference>
<keyword evidence="10" id="KW-0408">Iron</keyword>
<comment type="cofactor">
    <cofactor evidence="1">
        <name>heme</name>
        <dbReference type="ChEBI" id="CHEBI:30413"/>
    </cofactor>
</comment>
<evidence type="ECO:0000256" key="11">
    <source>
        <dbReference type="ARBA" id="ARBA00023033"/>
    </source>
</evidence>
<evidence type="ECO:0000313" key="14">
    <source>
        <dbReference type="Proteomes" id="UP000655588"/>
    </source>
</evidence>
<gene>
    <name evidence="13" type="ORF">E2986_10855</name>
</gene>
<dbReference type="SUPFAM" id="SSF48264">
    <property type="entry name" value="Cytochrome P450"/>
    <property type="match status" value="2"/>
</dbReference>
<evidence type="ECO:0000256" key="4">
    <source>
        <dbReference type="ARBA" id="ARBA00010617"/>
    </source>
</evidence>
<evidence type="ECO:0008006" key="15">
    <source>
        <dbReference type="Google" id="ProtNLM"/>
    </source>
</evidence>
<keyword evidence="7" id="KW-0256">Endoplasmic reticulum</keyword>
<accession>A0A833RVX9</accession>
<reference evidence="13" key="1">
    <citation type="submission" date="2019-11" db="EMBL/GenBank/DDBJ databases">
        <title>The nuclear and mitochondrial genomes of Frieseomelitta varia - a highly eusocial stingless bee (Meliponini) with a permanently sterile worker caste.</title>
        <authorList>
            <person name="Freitas F.C.P."/>
            <person name="Lourenco A.P."/>
            <person name="Nunes F.M.F."/>
            <person name="Paschoal A.R."/>
            <person name="Abreu F.C.P."/>
            <person name="Barbin F.O."/>
            <person name="Bataglia L."/>
            <person name="Cardoso-Junior C.A.M."/>
            <person name="Cervoni M.S."/>
            <person name="Silva S.R."/>
            <person name="Dalarmi F."/>
            <person name="Del Lama M.A."/>
            <person name="Depintor T.S."/>
            <person name="Ferreira K.M."/>
            <person name="Goria P.S."/>
            <person name="Jaskot M.C."/>
            <person name="Lago D.C."/>
            <person name="Luna-Lucena D."/>
            <person name="Moda L.M."/>
            <person name="Nascimento L."/>
            <person name="Pedrino M."/>
            <person name="Rabico F.O."/>
            <person name="Sanches F.C."/>
            <person name="Santos D.E."/>
            <person name="Santos C.G."/>
            <person name="Vieira J."/>
            <person name="Lopes T.F."/>
            <person name="Barchuk A.R."/>
            <person name="Hartfelder K."/>
            <person name="Simoes Z.L.P."/>
            <person name="Bitondi M.M.G."/>
            <person name="Pinheiro D.G."/>
        </authorList>
    </citation>
    <scope>NUCLEOTIDE SEQUENCE</scope>
    <source>
        <strain evidence="13">USP_RPSP 00005682</strain>
        <tissue evidence="13">Whole individual</tissue>
    </source>
</reference>
<evidence type="ECO:0000256" key="7">
    <source>
        <dbReference type="ARBA" id="ARBA00022824"/>
    </source>
</evidence>
<keyword evidence="6" id="KW-0479">Metal-binding</keyword>
<evidence type="ECO:0000256" key="5">
    <source>
        <dbReference type="ARBA" id="ARBA00022617"/>
    </source>
</evidence>
<evidence type="ECO:0000256" key="9">
    <source>
        <dbReference type="ARBA" id="ARBA00023002"/>
    </source>
</evidence>
<dbReference type="EMBL" id="WNWW01000598">
    <property type="protein sequence ID" value="KAF3423036.1"/>
    <property type="molecule type" value="Genomic_DNA"/>
</dbReference>
<comment type="subcellular location">
    <subcellularLocation>
        <location evidence="3">Endoplasmic reticulum membrane</location>
        <topology evidence="3">Peripheral membrane protein</topology>
    </subcellularLocation>
    <subcellularLocation>
        <location evidence="2">Microsome membrane</location>
        <topology evidence="2">Peripheral membrane protein</topology>
    </subcellularLocation>
</comment>
<keyword evidence="11" id="KW-0503">Monooxygenase</keyword>
<evidence type="ECO:0000256" key="6">
    <source>
        <dbReference type="ARBA" id="ARBA00022723"/>
    </source>
</evidence>
<proteinExistence type="inferred from homology"/>
<dbReference type="PANTHER" id="PTHR24292:SF54">
    <property type="entry name" value="CYP9F3-RELATED"/>
    <property type="match status" value="1"/>
</dbReference>
<dbReference type="AlphaFoldDB" id="A0A833RVX9"/>
<evidence type="ECO:0000256" key="1">
    <source>
        <dbReference type="ARBA" id="ARBA00001971"/>
    </source>
</evidence>
<dbReference type="GO" id="GO:0016705">
    <property type="term" value="F:oxidoreductase activity, acting on paired donors, with incorporation or reduction of molecular oxygen"/>
    <property type="evidence" value="ECO:0007669"/>
    <property type="project" value="InterPro"/>
</dbReference>
<evidence type="ECO:0000256" key="8">
    <source>
        <dbReference type="ARBA" id="ARBA00022848"/>
    </source>
</evidence>
<dbReference type="Gene3D" id="1.10.630.10">
    <property type="entry name" value="Cytochrome P450"/>
    <property type="match status" value="2"/>
</dbReference>
<comment type="similarity">
    <text evidence="4">Belongs to the cytochrome P450 family.</text>
</comment>
<dbReference type="InterPro" id="IPR001128">
    <property type="entry name" value="Cyt_P450"/>
</dbReference>
<organism evidence="13 14">
    <name type="scientific">Frieseomelitta varia</name>
    <dbReference type="NCBI Taxonomy" id="561572"/>
    <lineage>
        <taxon>Eukaryota</taxon>
        <taxon>Metazoa</taxon>
        <taxon>Ecdysozoa</taxon>
        <taxon>Arthropoda</taxon>
        <taxon>Hexapoda</taxon>
        <taxon>Insecta</taxon>
        <taxon>Pterygota</taxon>
        <taxon>Neoptera</taxon>
        <taxon>Endopterygota</taxon>
        <taxon>Hymenoptera</taxon>
        <taxon>Apocrita</taxon>
        <taxon>Aculeata</taxon>
        <taxon>Apoidea</taxon>
        <taxon>Anthophila</taxon>
        <taxon>Apidae</taxon>
        <taxon>Frieseomelitta</taxon>
    </lineage>
</organism>
<dbReference type="InterPro" id="IPR036396">
    <property type="entry name" value="Cyt_P450_sf"/>
</dbReference>
<dbReference type="GO" id="GO:0005789">
    <property type="term" value="C:endoplasmic reticulum membrane"/>
    <property type="evidence" value="ECO:0007669"/>
    <property type="project" value="UniProtKB-SubCell"/>
</dbReference>
<evidence type="ECO:0000256" key="3">
    <source>
        <dbReference type="ARBA" id="ARBA00004406"/>
    </source>
</evidence>
<dbReference type="GO" id="GO:0004497">
    <property type="term" value="F:monooxygenase activity"/>
    <property type="evidence" value="ECO:0007669"/>
    <property type="project" value="UniProtKB-KW"/>
</dbReference>
<protein>
    <recommendedName>
        <fullName evidence="15">Cytochrome P450</fullName>
    </recommendedName>
</protein>
<dbReference type="GO" id="GO:0020037">
    <property type="term" value="F:heme binding"/>
    <property type="evidence" value="ECO:0007669"/>
    <property type="project" value="InterPro"/>
</dbReference>
<keyword evidence="5" id="KW-0349">Heme</keyword>